<feature type="transmembrane region" description="Helical" evidence="7">
    <location>
        <begin position="45"/>
        <end position="66"/>
    </location>
</feature>
<keyword evidence="9" id="KW-1185">Reference proteome</keyword>
<comment type="caution">
    <text evidence="8">The sequence shown here is derived from an EMBL/GenBank/DDBJ whole genome shotgun (WGS) entry which is preliminary data.</text>
</comment>
<name>A0A844ZW29_9SPHN</name>
<evidence type="ECO:0000256" key="2">
    <source>
        <dbReference type="ARBA" id="ARBA00007802"/>
    </source>
</evidence>
<dbReference type="AlphaFoldDB" id="A0A844ZW29"/>
<dbReference type="Proteomes" id="UP000442714">
    <property type="component" value="Unassembled WGS sequence"/>
</dbReference>
<protein>
    <submittedName>
        <fullName evidence="8">Type VI secretion protein</fullName>
    </submittedName>
</protein>
<feature type="transmembrane region" description="Helical" evidence="7">
    <location>
        <begin position="222"/>
        <end position="250"/>
    </location>
</feature>
<keyword evidence="3 7" id="KW-0812">Transmembrane</keyword>
<comment type="similarity">
    <text evidence="2">Belongs to the TrbL/VirB6 family.</text>
</comment>
<feature type="transmembrane region" description="Helical" evidence="7">
    <location>
        <begin position="192"/>
        <end position="210"/>
    </location>
</feature>
<gene>
    <name evidence="8" type="ORF">GRI41_09055</name>
</gene>
<feature type="compositionally biased region" description="Basic and acidic residues" evidence="6">
    <location>
        <begin position="355"/>
        <end position="367"/>
    </location>
</feature>
<dbReference type="GO" id="GO:0030255">
    <property type="term" value="P:protein secretion by the type IV secretion system"/>
    <property type="evidence" value="ECO:0007669"/>
    <property type="project" value="InterPro"/>
</dbReference>
<feature type="transmembrane region" description="Helical" evidence="7">
    <location>
        <begin position="262"/>
        <end position="280"/>
    </location>
</feature>
<keyword evidence="4 7" id="KW-1133">Transmembrane helix</keyword>
<accession>A0A844ZW29</accession>
<organism evidence="8 9">
    <name type="scientific">Pontixanthobacter aquaemixtae</name>
    <dbReference type="NCBI Taxonomy" id="1958940"/>
    <lineage>
        <taxon>Bacteria</taxon>
        <taxon>Pseudomonadati</taxon>
        <taxon>Pseudomonadota</taxon>
        <taxon>Alphaproteobacteria</taxon>
        <taxon>Sphingomonadales</taxon>
        <taxon>Erythrobacteraceae</taxon>
        <taxon>Pontixanthobacter</taxon>
    </lineage>
</organism>
<dbReference type="RefSeq" id="WP_160604539.1">
    <property type="nucleotide sequence ID" value="NZ_WTYX01000001.1"/>
</dbReference>
<evidence type="ECO:0000256" key="5">
    <source>
        <dbReference type="ARBA" id="ARBA00023136"/>
    </source>
</evidence>
<evidence type="ECO:0000256" key="7">
    <source>
        <dbReference type="SAM" id="Phobius"/>
    </source>
</evidence>
<dbReference type="InterPro" id="IPR007688">
    <property type="entry name" value="Conjugal_tfr_TrbL/VirB6"/>
</dbReference>
<sequence>MSANCDALMQDVGSGVAAALRAVDCTASEVSAAAFGRLFAPGGTLAPVLTTLLVLFVAFFAIALLLGRTNLSVRSLIPRMLTLGLVVTFATTWGAYQAVVWNLAIGTPDYLAGVLTGVQGSATTTFADKIDVVLLAVQQATETTGTQTGGQAAEAQQASEITAFSPRGILWFGAMLLLLGTVGIMVTARIGLALLVALGPIFVVLALFNGTRALFVGWLKGVVMLALTPLFAVLGGGVMLELAVPIISSLSQAPGQIDPRSAMAFFLFGAVHMALMIMVLKVSATMVSGWRVFGLIPDKNADRDDAPFAGQAKALVQSINRPLSTAEAAALSPPPRRSIPVSGVAPTPAANDTARGGREQVTKRETRVFATSSGGGKTRTLAPAASRTHGIGNRFRPAAKTSEKFK</sequence>
<evidence type="ECO:0000256" key="4">
    <source>
        <dbReference type="ARBA" id="ARBA00022989"/>
    </source>
</evidence>
<evidence type="ECO:0000313" key="9">
    <source>
        <dbReference type="Proteomes" id="UP000442714"/>
    </source>
</evidence>
<evidence type="ECO:0000256" key="6">
    <source>
        <dbReference type="SAM" id="MobiDB-lite"/>
    </source>
</evidence>
<feature type="region of interest" description="Disordered" evidence="6">
    <location>
        <begin position="327"/>
        <end position="406"/>
    </location>
</feature>
<reference evidence="8 9" key="1">
    <citation type="submission" date="2019-12" db="EMBL/GenBank/DDBJ databases">
        <title>Genomic-based taxomic classification of the family Erythrobacteraceae.</title>
        <authorList>
            <person name="Xu L."/>
        </authorList>
    </citation>
    <scope>NUCLEOTIDE SEQUENCE [LARGE SCALE GENOMIC DNA]</scope>
    <source>
        <strain evidence="8 9">KCTC 52763</strain>
    </source>
</reference>
<evidence type="ECO:0000256" key="3">
    <source>
        <dbReference type="ARBA" id="ARBA00022692"/>
    </source>
</evidence>
<evidence type="ECO:0000256" key="1">
    <source>
        <dbReference type="ARBA" id="ARBA00004141"/>
    </source>
</evidence>
<dbReference type="Pfam" id="PF04610">
    <property type="entry name" value="TrbL"/>
    <property type="match status" value="1"/>
</dbReference>
<feature type="transmembrane region" description="Helical" evidence="7">
    <location>
        <begin position="169"/>
        <end position="186"/>
    </location>
</feature>
<dbReference type="OrthoDB" id="7400974at2"/>
<comment type="subcellular location">
    <subcellularLocation>
        <location evidence="1">Membrane</location>
        <topology evidence="1">Multi-pass membrane protein</topology>
    </subcellularLocation>
</comment>
<evidence type="ECO:0000313" key="8">
    <source>
        <dbReference type="EMBL" id="MXO90967.1"/>
    </source>
</evidence>
<proteinExistence type="inferred from homology"/>
<keyword evidence="5 7" id="KW-0472">Membrane</keyword>
<dbReference type="GO" id="GO:0016020">
    <property type="term" value="C:membrane"/>
    <property type="evidence" value="ECO:0007669"/>
    <property type="project" value="UniProtKB-SubCell"/>
</dbReference>
<dbReference type="EMBL" id="WTYX01000001">
    <property type="protein sequence ID" value="MXO90967.1"/>
    <property type="molecule type" value="Genomic_DNA"/>
</dbReference>